<gene>
    <name evidence="2" type="ORF">H2O64_16745</name>
</gene>
<sequence length="162" mass="18684">MKTIITVIISIALATFAQAQQKVSISDFESLDNTNWTGELMYVNYSDSKEVILPTTLRIEVEKNKIIFYKKYTTEESANDKSTIKIKKDGTYLGNEKIIRVQRSTDGSIEVETRYEGKDANRDATIYITYSFNEHQLSMKKEVEFKDAPGKFVRNQYSYTES</sequence>
<accession>A0ABR7QCM7</accession>
<comment type="caution">
    <text evidence="2">The sequence shown here is derived from an EMBL/GenBank/DDBJ whole genome shotgun (WGS) entry which is preliminary data.</text>
</comment>
<name>A0ABR7QCM7_9FLAO</name>
<evidence type="ECO:0000256" key="1">
    <source>
        <dbReference type="SAM" id="SignalP"/>
    </source>
</evidence>
<proteinExistence type="predicted"/>
<keyword evidence="1" id="KW-0732">Signal</keyword>
<dbReference type="Proteomes" id="UP000619238">
    <property type="component" value="Unassembled WGS sequence"/>
</dbReference>
<keyword evidence="3" id="KW-1185">Reference proteome</keyword>
<protein>
    <submittedName>
        <fullName evidence="2">Uncharacterized protein</fullName>
    </submittedName>
</protein>
<feature type="signal peptide" evidence="1">
    <location>
        <begin position="1"/>
        <end position="19"/>
    </location>
</feature>
<evidence type="ECO:0000313" key="3">
    <source>
        <dbReference type="Proteomes" id="UP000619238"/>
    </source>
</evidence>
<evidence type="ECO:0000313" key="2">
    <source>
        <dbReference type="EMBL" id="MBC8756325.1"/>
    </source>
</evidence>
<organism evidence="2 3">
    <name type="scientific">Kordia aestuariivivens</name>
    <dbReference type="NCBI Taxonomy" id="2759037"/>
    <lineage>
        <taxon>Bacteria</taxon>
        <taxon>Pseudomonadati</taxon>
        <taxon>Bacteroidota</taxon>
        <taxon>Flavobacteriia</taxon>
        <taxon>Flavobacteriales</taxon>
        <taxon>Flavobacteriaceae</taxon>
        <taxon>Kordia</taxon>
    </lineage>
</organism>
<feature type="chain" id="PRO_5045478998" evidence="1">
    <location>
        <begin position="20"/>
        <end position="162"/>
    </location>
</feature>
<dbReference type="RefSeq" id="WP_187563364.1">
    <property type="nucleotide sequence ID" value="NZ_JACGWS010000010.1"/>
</dbReference>
<reference evidence="2 3" key="1">
    <citation type="submission" date="2020-07" db="EMBL/GenBank/DDBJ databases">
        <title>Description of Kordia aestuariivivens sp. nov., isolated from a tidal flat.</title>
        <authorList>
            <person name="Park S."/>
            <person name="Yoon J.-H."/>
        </authorList>
    </citation>
    <scope>NUCLEOTIDE SEQUENCE [LARGE SCALE GENOMIC DNA]</scope>
    <source>
        <strain evidence="2 3">YSTF-M3</strain>
    </source>
</reference>
<dbReference type="EMBL" id="JACGWS010000010">
    <property type="protein sequence ID" value="MBC8756325.1"/>
    <property type="molecule type" value="Genomic_DNA"/>
</dbReference>